<feature type="transmembrane region" description="Helical" evidence="2">
    <location>
        <begin position="384"/>
        <end position="404"/>
    </location>
</feature>
<proteinExistence type="predicted"/>
<feature type="transmembrane region" description="Helical" evidence="2">
    <location>
        <begin position="129"/>
        <end position="152"/>
    </location>
</feature>
<organism evidence="3 4">
    <name type="scientific">Tessaracoccus oleiagri</name>
    <dbReference type="NCBI Taxonomy" id="686624"/>
    <lineage>
        <taxon>Bacteria</taxon>
        <taxon>Bacillati</taxon>
        <taxon>Actinomycetota</taxon>
        <taxon>Actinomycetes</taxon>
        <taxon>Propionibacteriales</taxon>
        <taxon>Propionibacteriaceae</taxon>
        <taxon>Tessaracoccus</taxon>
    </lineage>
</organism>
<evidence type="ECO:0000313" key="3">
    <source>
        <dbReference type="EMBL" id="SDL50534.1"/>
    </source>
</evidence>
<name>A0A1G9KLY8_9ACTN</name>
<feature type="transmembrane region" description="Helical" evidence="2">
    <location>
        <begin position="343"/>
        <end position="364"/>
    </location>
</feature>
<dbReference type="STRING" id="686624.SAMN04488242_1710"/>
<dbReference type="Proteomes" id="UP000199475">
    <property type="component" value="Unassembled WGS sequence"/>
</dbReference>
<feature type="transmembrane region" description="Helical" evidence="2">
    <location>
        <begin position="190"/>
        <end position="216"/>
    </location>
</feature>
<keyword evidence="4" id="KW-1185">Reference proteome</keyword>
<feature type="transmembrane region" description="Helical" evidence="2">
    <location>
        <begin position="222"/>
        <end position="244"/>
    </location>
</feature>
<keyword evidence="2" id="KW-0472">Membrane</keyword>
<protein>
    <submittedName>
        <fullName evidence="3">Uncharacterized protein</fullName>
    </submittedName>
</protein>
<feature type="transmembrane region" description="Helical" evidence="2">
    <location>
        <begin position="81"/>
        <end position="108"/>
    </location>
</feature>
<feature type="transmembrane region" description="Helical" evidence="2">
    <location>
        <begin position="158"/>
        <end position="178"/>
    </location>
</feature>
<feature type="transmembrane region" description="Helical" evidence="2">
    <location>
        <begin position="471"/>
        <end position="498"/>
    </location>
</feature>
<dbReference type="InterPro" id="IPR046264">
    <property type="entry name" value="DUF6297"/>
</dbReference>
<feature type="transmembrane region" description="Helical" evidence="2">
    <location>
        <begin position="43"/>
        <end position="61"/>
    </location>
</feature>
<feature type="transmembrane region" description="Helical" evidence="2">
    <location>
        <begin position="444"/>
        <end position="465"/>
    </location>
</feature>
<dbReference type="EMBL" id="FNGP01000003">
    <property type="protein sequence ID" value="SDL50534.1"/>
    <property type="molecule type" value="Genomic_DNA"/>
</dbReference>
<feature type="transmembrane region" description="Helical" evidence="2">
    <location>
        <begin position="317"/>
        <end position="337"/>
    </location>
</feature>
<dbReference type="Pfam" id="PF19814">
    <property type="entry name" value="DUF6297"/>
    <property type="match status" value="1"/>
</dbReference>
<keyword evidence="2" id="KW-0812">Transmembrane</keyword>
<gene>
    <name evidence="3" type="ORF">SAMN04488242_1710</name>
</gene>
<feature type="compositionally biased region" description="Basic and acidic residues" evidence="1">
    <location>
        <begin position="512"/>
        <end position="524"/>
    </location>
</feature>
<sequence>MTTLDDRYGPVGVADERAIKRLMGDWRNGRADRNFWAALSDSYVMVFSIAVLGAMIGSAIFDAQQQAAGCTTVGCSAARGLLPWAAAAALLTLTLVAGRMFGPVLASAAEGFWLMDSPMDRRRLLAGRFVLALVLAGVLVGAVSALVAALTGSSLSHVLIWAVSAALGASGLTALAALEQTFDRRVIINVLEWVMGAAAAATLALLVASAAEWIAIDPDIDAQLAFIVGGVGLVLLVVAGVAAFTRLREIRRQRLTSGGSLLSGLQGAAFALEFALIRDILVEEKSRQKGHVNPTRGVGSGTTALIMRDVQRLLRNPLSLVVFAGSVVVPYAVQALGLQALNVAISGIVLMAALIPFMNSLRVLSRTKGLERMFPFSPTTVRQATMVVPAVLALLWVFGAFPAFAGVTGEVRVDFVTAASAALVAGLAGFLGAVRWVSAKPASYSGPLVATGTGAMPPGLMFSMIRGFDMIALTTFPLLFGLPAWISLVIGAIAFMFLSSGMSQESLMEQSAEQRRLLEEEKAKTKSGGTSGSGQKIKVQRKTR</sequence>
<evidence type="ECO:0000313" key="4">
    <source>
        <dbReference type="Proteomes" id="UP000199475"/>
    </source>
</evidence>
<dbReference type="RefSeq" id="WP_245701611.1">
    <property type="nucleotide sequence ID" value="NZ_FNGP01000003.1"/>
</dbReference>
<accession>A0A1G9KLY8</accession>
<dbReference type="AlphaFoldDB" id="A0A1G9KLY8"/>
<reference evidence="3 4" key="1">
    <citation type="submission" date="2016-10" db="EMBL/GenBank/DDBJ databases">
        <authorList>
            <person name="de Groot N.N."/>
        </authorList>
    </citation>
    <scope>NUCLEOTIDE SEQUENCE [LARGE SCALE GENOMIC DNA]</scope>
    <source>
        <strain evidence="3 4">CGMCC 1.9159</strain>
    </source>
</reference>
<evidence type="ECO:0000256" key="2">
    <source>
        <dbReference type="SAM" id="Phobius"/>
    </source>
</evidence>
<evidence type="ECO:0000256" key="1">
    <source>
        <dbReference type="SAM" id="MobiDB-lite"/>
    </source>
</evidence>
<feature type="transmembrane region" description="Helical" evidence="2">
    <location>
        <begin position="416"/>
        <end position="437"/>
    </location>
</feature>
<keyword evidence="2" id="KW-1133">Transmembrane helix</keyword>
<feature type="region of interest" description="Disordered" evidence="1">
    <location>
        <begin position="509"/>
        <end position="544"/>
    </location>
</feature>